<keyword evidence="8" id="KW-0804">Transcription</keyword>
<dbReference type="STRING" id="7167.A0A182FFF5"/>
<reference evidence="11" key="2">
    <citation type="submission" date="2022-08" db="UniProtKB">
        <authorList>
            <consortium name="EnsemblMetazoa"/>
        </authorList>
    </citation>
    <scope>IDENTIFICATION</scope>
    <source>
        <strain evidence="11">STECLA/ALBI9_A</strain>
    </source>
</reference>
<dbReference type="SUPFAM" id="SSF57667">
    <property type="entry name" value="beta-beta-alpha zinc fingers"/>
    <property type="match status" value="3"/>
</dbReference>
<evidence type="ECO:0000256" key="5">
    <source>
        <dbReference type="ARBA" id="ARBA00022833"/>
    </source>
</evidence>
<proteinExistence type="predicted"/>
<dbReference type="PANTHER" id="PTHR24376:SF216">
    <property type="entry name" value="ZINC FINGER PROTEIN 420-LIKE"/>
    <property type="match status" value="1"/>
</dbReference>
<organism evidence="11 12">
    <name type="scientific">Anopheles albimanus</name>
    <name type="common">New world malaria mosquito</name>
    <dbReference type="NCBI Taxonomy" id="7167"/>
    <lineage>
        <taxon>Eukaryota</taxon>
        <taxon>Metazoa</taxon>
        <taxon>Ecdysozoa</taxon>
        <taxon>Arthropoda</taxon>
        <taxon>Hexapoda</taxon>
        <taxon>Insecta</taxon>
        <taxon>Pterygota</taxon>
        <taxon>Neoptera</taxon>
        <taxon>Endopterygota</taxon>
        <taxon>Diptera</taxon>
        <taxon>Nematocera</taxon>
        <taxon>Culicoidea</taxon>
        <taxon>Culicidae</taxon>
        <taxon>Anophelinae</taxon>
        <taxon>Anopheles</taxon>
    </lineage>
</organism>
<dbReference type="EnsemblMetazoa" id="AALB005247-RA">
    <property type="protein sequence ID" value="AALB005247-PA"/>
    <property type="gene ID" value="AALB005247"/>
</dbReference>
<keyword evidence="2" id="KW-0479">Metal-binding</keyword>
<keyword evidence="6" id="KW-0805">Transcription regulation</keyword>
<feature type="compositionally biased region" description="Basic and acidic residues" evidence="10">
    <location>
        <begin position="615"/>
        <end position="631"/>
    </location>
</feature>
<dbReference type="InterPro" id="IPR036236">
    <property type="entry name" value="Znf_C2H2_sf"/>
</dbReference>
<dbReference type="Proteomes" id="UP000069272">
    <property type="component" value="Chromosome 3L"/>
</dbReference>
<keyword evidence="5" id="KW-0862">Zinc</keyword>
<dbReference type="Pfam" id="PF05485">
    <property type="entry name" value="THAP"/>
    <property type="match status" value="1"/>
</dbReference>
<dbReference type="VEuPathDB" id="VectorBase:AALB005247"/>
<feature type="region of interest" description="Disordered" evidence="10">
    <location>
        <begin position="600"/>
        <end position="633"/>
    </location>
</feature>
<evidence type="ECO:0000256" key="6">
    <source>
        <dbReference type="ARBA" id="ARBA00023015"/>
    </source>
</evidence>
<evidence type="ECO:0000256" key="3">
    <source>
        <dbReference type="ARBA" id="ARBA00022737"/>
    </source>
</evidence>
<evidence type="ECO:0000313" key="12">
    <source>
        <dbReference type="Proteomes" id="UP000069272"/>
    </source>
</evidence>
<sequence length="734" mass="84287">MKCFVPGCITNDDIVSCTSVFFVNFPKTRSVQQQWYNVLEVTNREEREGFKAGRYKICSTHFPEDCFTTHPQYGYRFLQHSAIPSVFPAEEQIATAQDEEQSELDGSQCDEQEQLDDRENEETLEMIAKTEDETETAVDDEAAEEFGIQYVNGQYLILKLVNQPSDQQNGTSLEEIPNDHGAEEEQEGPLPDEYAEGNADIFERPRPNEETVLEVYGEDGLVDEGQEDRQVEECVEDETSNQLVSIECTTVQNSLGDTTIGELQNPADEQEENVLILEQEEHTGGTDRSNATIEVDSNAYGTIEALDEMSVHGDQVKVSRNRYKNRPFTEFCQYCNKGFHFKSARQRHELIHTGAKPYVCDICNRRFSQKVNLRSHMMIHSGKKRIKPHVCGQCDASFDRLSSLLIHQRIHQRRSPYECSICSMVMTSSTSFYDHLKKVHKDQITLQECLDLMAHQGNALVYDEPETPKRPDDMLRPDGSYQCTGCEKVYKTKRRLNKHMRTMHPKIFTCVHCFQRFPYKSLLQKHMTVHTKEHAHPCQYCDSKYTQKSNLVSHMIRHHPEMVEPEMIKRRTTITCPKCQLTSVRADFLQRHRCVTQFARKRKRTSTEPAASGKKYAEQTQEKMGAKDAPRQGRFHTPSFQCGTCRKTWRSSVALRNHRCQGGAALVERTAEEACESEQDIPSASDDIKDQYDDEQFMEDELDEIGVMVVDEYSLDSTEATHVVLFDEDSGSNH</sequence>
<accession>A0A182FFF5</accession>
<name>A0A182FFF5_ANOAL</name>
<dbReference type="Gene3D" id="3.30.160.60">
    <property type="entry name" value="Classic Zinc Finger"/>
    <property type="match status" value="5"/>
</dbReference>
<dbReference type="InterPro" id="IPR038441">
    <property type="entry name" value="THAP_Znf_sf"/>
</dbReference>
<dbReference type="PROSITE" id="PS50157">
    <property type="entry name" value="ZINC_FINGER_C2H2_2"/>
    <property type="match status" value="7"/>
</dbReference>
<protein>
    <submittedName>
        <fullName evidence="11">Uncharacterized protein</fullName>
    </submittedName>
</protein>
<dbReference type="SUPFAM" id="SSF57716">
    <property type="entry name" value="Glucocorticoid receptor-like (DNA-binding domain)"/>
    <property type="match status" value="1"/>
</dbReference>
<reference evidence="11 12" key="1">
    <citation type="journal article" date="2017" name="G3 (Bethesda)">
        <title>The Physical Genome Mapping of Anopheles albimanus Corrected Scaffold Misassemblies and Identified Interarm Rearrangements in Genus Anopheles.</title>
        <authorList>
            <person name="Artemov G.N."/>
            <person name="Peery A.N."/>
            <person name="Jiang X."/>
            <person name="Tu Z."/>
            <person name="Stegniy V.N."/>
            <person name="Sharakhova M.V."/>
            <person name="Sharakhov I.V."/>
        </authorList>
    </citation>
    <scope>NUCLEOTIDE SEQUENCE [LARGE SCALE GENOMIC DNA]</scope>
    <source>
        <strain evidence="11 12">ALBI9_A</strain>
    </source>
</reference>
<dbReference type="AlphaFoldDB" id="A0A182FFF5"/>
<dbReference type="GO" id="GO:0005634">
    <property type="term" value="C:nucleus"/>
    <property type="evidence" value="ECO:0007669"/>
    <property type="project" value="UniProtKB-SubCell"/>
</dbReference>
<dbReference type="InterPro" id="IPR006612">
    <property type="entry name" value="THAP_Znf"/>
</dbReference>
<evidence type="ECO:0000256" key="2">
    <source>
        <dbReference type="ARBA" id="ARBA00022723"/>
    </source>
</evidence>
<keyword evidence="12" id="KW-1185">Reference proteome</keyword>
<evidence type="ECO:0000256" key="9">
    <source>
        <dbReference type="ARBA" id="ARBA00023242"/>
    </source>
</evidence>
<dbReference type="VEuPathDB" id="VectorBase:AALB20_030867"/>
<dbReference type="PROSITE" id="PS50950">
    <property type="entry name" value="ZF_THAP"/>
    <property type="match status" value="1"/>
</dbReference>
<dbReference type="GO" id="GO:0001228">
    <property type="term" value="F:DNA-binding transcription activator activity, RNA polymerase II-specific"/>
    <property type="evidence" value="ECO:0007669"/>
    <property type="project" value="TreeGrafter"/>
</dbReference>
<dbReference type="GO" id="GO:0000978">
    <property type="term" value="F:RNA polymerase II cis-regulatory region sequence-specific DNA binding"/>
    <property type="evidence" value="ECO:0007669"/>
    <property type="project" value="TreeGrafter"/>
</dbReference>
<comment type="subcellular location">
    <subcellularLocation>
        <location evidence="1">Nucleus</location>
    </subcellularLocation>
</comment>
<dbReference type="Gene3D" id="6.20.210.20">
    <property type="entry name" value="THAP domain"/>
    <property type="match status" value="1"/>
</dbReference>
<dbReference type="FunFam" id="3.30.160.60:FF:001289">
    <property type="entry name" value="Zinc finger protein 574"/>
    <property type="match status" value="1"/>
</dbReference>
<dbReference type="GO" id="GO:0008270">
    <property type="term" value="F:zinc ion binding"/>
    <property type="evidence" value="ECO:0007669"/>
    <property type="project" value="UniProtKB-KW"/>
</dbReference>
<evidence type="ECO:0000256" key="4">
    <source>
        <dbReference type="ARBA" id="ARBA00022771"/>
    </source>
</evidence>
<dbReference type="SMART" id="SM00355">
    <property type="entry name" value="ZnF_C2H2"/>
    <property type="match status" value="8"/>
</dbReference>
<dbReference type="SMART" id="SM00692">
    <property type="entry name" value="DM3"/>
    <property type="match status" value="1"/>
</dbReference>
<dbReference type="FunFam" id="3.30.160.60:FF:000012">
    <property type="entry name" value="RB-associated KRAB zinc finger protein-like"/>
    <property type="match status" value="1"/>
</dbReference>
<dbReference type="Pfam" id="PF00096">
    <property type="entry name" value="zf-C2H2"/>
    <property type="match status" value="5"/>
</dbReference>
<dbReference type="InterPro" id="IPR013087">
    <property type="entry name" value="Znf_C2H2_type"/>
</dbReference>
<evidence type="ECO:0000256" key="1">
    <source>
        <dbReference type="ARBA" id="ARBA00004123"/>
    </source>
</evidence>
<keyword evidence="3" id="KW-0677">Repeat</keyword>
<feature type="region of interest" description="Disordered" evidence="10">
    <location>
        <begin position="96"/>
        <end position="120"/>
    </location>
</feature>
<keyword evidence="9" id="KW-0539">Nucleus</keyword>
<evidence type="ECO:0000256" key="10">
    <source>
        <dbReference type="SAM" id="MobiDB-lite"/>
    </source>
</evidence>
<dbReference type="SMART" id="SM00980">
    <property type="entry name" value="THAP"/>
    <property type="match status" value="1"/>
</dbReference>
<feature type="region of interest" description="Disordered" evidence="10">
    <location>
        <begin position="166"/>
        <end position="195"/>
    </location>
</feature>
<keyword evidence="4" id="KW-0863">Zinc-finger</keyword>
<evidence type="ECO:0000313" key="11">
    <source>
        <dbReference type="EnsemblMetazoa" id="AALB005247-PA"/>
    </source>
</evidence>
<dbReference type="PANTHER" id="PTHR24376">
    <property type="entry name" value="ZINC FINGER PROTEIN"/>
    <property type="match status" value="1"/>
</dbReference>
<keyword evidence="7" id="KW-0238">DNA-binding</keyword>
<evidence type="ECO:0000256" key="8">
    <source>
        <dbReference type="ARBA" id="ARBA00023163"/>
    </source>
</evidence>
<feature type="compositionally biased region" description="Acidic residues" evidence="10">
    <location>
        <begin position="97"/>
        <end position="120"/>
    </location>
</feature>
<evidence type="ECO:0000256" key="7">
    <source>
        <dbReference type="ARBA" id="ARBA00023125"/>
    </source>
</evidence>
<dbReference type="PROSITE" id="PS00028">
    <property type="entry name" value="ZINC_FINGER_C2H2_1"/>
    <property type="match status" value="7"/>
</dbReference>